<organism evidence="1 2">
    <name type="scientific">Anoxybacillus phage A403</name>
    <dbReference type="NCBI Taxonomy" id="2099336"/>
    <lineage>
        <taxon>Viruses</taxon>
        <taxon>Duplodnaviria</taxon>
        <taxon>Heunggongvirae</taxon>
        <taxon>Uroviricota</taxon>
        <taxon>Caudoviricetes</taxon>
        <taxon>Tandoganvirus</taxon>
        <taxon>Tandoganvirus A403</taxon>
    </lineage>
</organism>
<dbReference type="Proteomes" id="UP000240948">
    <property type="component" value="Segment"/>
</dbReference>
<dbReference type="RefSeq" id="YP_009837564.1">
    <property type="nucleotide sequence ID" value="NC_048701.1"/>
</dbReference>
<name>A0A2P1JTZ8_9CAUD</name>
<sequence length="46" mass="5582">MHGKVKVYKLSQDELERIRTGWKCDLSNRPKRIGVVDWKWRAGRRK</sequence>
<proteinExistence type="predicted"/>
<dbReference type="GeneID" id="55607755"/>
<evidence type="ECO:0000313" key="2">
    <source>
        <dbReference type="Proteomes" id="UP000240948"/>
    </source>
</evidence>
<evidence type="ECO:0000313" key="1">
    <source>
        <dbReference type="EMBL" id="AVO22594.1"/>
    </source>
</evidence>
<keyword evidence="2" id="KW-1185">Reference proteome</keyword>
<accession>A0A2P1JTZ8</accession>
<dbReference type="EMBL" id="MG969427">
    <property type="protein sequence ID" value="AVO22594.1"/>
    <property type="molecule type" value="Genomic_DNA"/>
</dbReference>
<protein>
    <submittedName>
        <fullName evidence="1">Uncharacterized protein</fullName>
    </submittedName>
</protein>
<reference evidence="1 2" key="1">
    <citation type="submission" date="2018-02" db="EMBL/GenBank/DDBJ databases">
        <title>Identification and Molecular Characterization of a Novel Bacteriophage isolated from Anoxybacillus caldiproteolyticus.</title>
        <authorList>
            <person name="Sahin E."/>
            <person name="Karaca B."/>
            <person name="Gursoy G.E."/>
            <person name="Coleri Cihan A."/>
        </authorList>
    </citation>
    <scope>NUCLEOTIDE SEQUENCE [LARGE SCALE GENOMIC DNA]</scope>
</reference>
<dbReference type="KEGG" id="vg:55607755"/>